<protein>
    <submittedName>
        <fullName evidence="1">Uncharacterized protein</fullName>
    </submittedName>
</protein>
<dbReference type="Proteomes" id="UP001163321">
    <property type="component" value="Chromosome 8"/>
</dbReference>
<accession>A0ACC0VRF9</accession>
<organism evidence="1 2">
    <name type="scientific">Peronosclerospora sorghi</name>
    <dbReference type="NCBI Taxonomy" id="230839"/>
    <lineage>
        <taxon>Eukaryota</taxon>
        <taxon>Sar</taxon>
        <taxon>Stramenopiles</taxon>
        <taxon>Oomycota</taxon>
        <taxon>Peronosporomycetes</taxon>
        <taxon>Peronosporales</taxon>
        <taxon>Peronosporaceae</taxon>
        <taxon>Peronosclerospora</taxon>
    </lineage>
</organism>
<gene>
    <name evidence="1" type="ORF">PsorP6_003632</name>
</gene>
<sequence length="166" mass="18386">MTFVPSEAIPNTLFLHDGHKTLKTFTDREIDSNQDTGKIRNLSVGDGPDFADTNSLEDSKRPPTVGKRALATVIVVERDGTFVQRNALFSTPANHRHRSLRPCDLAHQQASQQPTWLLSPTLATLLDIALGSLRKSPRQERSTAAESTWMSLSSDNKTTHFDHLAP</sequence>
<name>A0ACC0VRF9_9STRA</name>
<proteinExistence type="predicted"/>
<evidence type="ECO:0000313" key="1">
    <source>
        <dbReference type="EMBL" id="KAI9908313.1"/>
    </source>
</evidence>
<reference evidence="1 2" key="1">
    <citation type="journal article" date="2022" name="bioRxiv">
        <title>The genome of the oomycete Peronosclerospora sorghi, a cosmopolitan pathogen of maize and sorghum, is inflated with dispersed pseudogenes.</title>
        <authorList>
            <person name="Fletcher K."/>
            <person name="Martin F."/>
            <person name="Isakeit T."/>
            <person name="Cavanaugh K."/>
            <person name="Magill C."/>
            <person name="Michelmore R."/>
        </authorList>
    </citation>
    <scope>NUCLEOTIDE SEQUENCE [LARGE SCALE GENOMIC DNA]</scope>
    <source>
        <strain evidence="1">P6</strain>
    </source>
</reference>
<dbReference type="EMBL" id="CM047587">
    <property type="protein sequence ID" value="KAI9908313.1"/>
    <property type="molecule type" value="Genomic_DNA"/>
</dbReference>
<comment type="caution">
    <text evidence="1">The sequence shown here is derived from an EMBL/GenBank/DDBJ whole genome shotgun (WGS) entry which is preliminary data.</text>
</comment>
<evidence type="ECO:0000313" key="2">
    <source>
        <dbReference type="Proteomes" id="UP001163321"/>
    </source>
</evidence>
<keyword evidence="2" id="KW-1185">Reference proteome</keyword>